<name>A0A848D6E4_9BIFI</name>
<dbReference type="EMBL" id="JABAGJ010000010">
    <property type="protein sequence ID" value="NMF02992.1"/>
    <property type="molecule type" value="Genomic_DNA"/>
</dbReference>
<reference evidence="2 3" key="1">
    <citation type="submission" date="2020-04" db="EMBL/GenBank/DDBJ databases">
        <authorList>
            <person name="Hitch T.C.A."/>
            <person name="Wylensek D."/>
            <person name="Clavel T."/>
        </authorList>
    </citation>
    <scope>NUCLEOTIDE SEQUENCE [LARGE SCALE GENOMIC DNA]</scope>
    <source>
        <strain evidence="2 3">WCA-130-P53-4B</strain>
    </source>
</reference>
<dbReference type="RefSeq" id="WP_168973956.1">
    <property type="nucleotide sequence ID" value="NZ_JABAGJ010000010.1"/>
</dbReference>
<dbReference type="PANTHER" id="PTHR43236">
    <property type="entry name" value="ANTITOXIN HIGA1"/>
    <property type="match status" value="1"/>
</dbReference>
<organism evidence="2 3">
    <name type="scientific">Bifidobacterium boum</name>
    <dbReference type="NCBI Taxonomy" id="78343"/>
    <lineage>
        <taxon>Bacteria</taxon>
        <taxon>Bacillati</taxon>
        <taxon>Actinomycetota</taxon>
        <taxon>Actinomycetes</taxon>
        <taxon>Bifidobacteriales</taxon>
        <taxon>Bifidobacteriaceae</taxon>
        <taxon>Bifidobacterium</taxon>
    </lineage>
</organism>
<dbReference type="Pfam" id="PF06114">
    <property type="entry name" value="Peptidase_M78"/>
    <property type="match status" value="1"/>
</dbReference>
<gene>
    <name evidence="2" type="ORF">HF843_07430</name>
</gene>
<dbReference type="AlphaFoldDB" id="A0A848D6E4"/>
<dbReference type="Gene3D" id="1.10.10.2910">
    <property type="match status" value="1"/>
</dbReference>
<dbReference type="InterPro" id="IPR010359">
    <property type="entry name" value="IrrE_HExxH"/>
</dbReference>
<protein>
    <submittedName>
        <fullName evidence="2">ImmA/IrrE family metallo-endopeptidase</fullName>
    </submittedName>
</protein>
<evidence type="ECO:0000259" key="1">
    <source>
        <dbReference type="PROSITE" id="PS50943"/>
    </source>
</evidence>
<dbReference type="InterPro" id="IPR052345">
    <property type="entry name" value="Rad_response_metalloprotease"/>
</dbReference>
<proteinExistence type="predicted"/>
<dbReference type="PANTHER" id="PTHR43236:SF2">
    <property type="entry name" value="BLL0069 PROTEIN"/>
    <property type="match status" value="1"/>
</dbReference>
<evidence type="ECO:0000313" key="2">
    <source>
        <dbReference type="EMBL" id="NMF02992.1"/>
    </source>
</evidence>
<comment type="caution">
    <text evidence="2">The sequence shown here is derived from an EMBL/GenBank/DDBJ whole genome shotgun (WGS) entry which is preliminary data.</text>
</comment>
<dbReference type="InterPro" id="IPR001387">
    <property type="entry name" value="Cro/C1-type_HTH"/>
</dbReference>
<dbReference type="Proteomes" id="UP000583419">
    <property type="component" value="Unassembled WGS sequence"/>
</dbReference>
<dbReference type="PROSITE" id="PS50943">
    <property type="entry name" value="HTH_CROC1"/>
    <property type="match status" value="1"/>
</dbReference>
<sequence>MSTTAQVSVPASIWKWVTTIGSTRKLSPEDHRHIDRWMSGNATPTVNQLIKLSNKLEIPFGYFFLAKPIDDTPEIFAHRTLRNSAISRPSRNLLDTLDSMQSVQDWMRQDAIDHGDTPMPFVGSWHLQHADAMELASAIREQLDLTTTWYCQNGHSLPADKAFNTLRKLCTDAGIIVMLNGIVGDNTHRPLDPYEFRAFALVDEYAPLIFINRADSIHGQIFSLAHEIAHIWLGKEEIYNAEYQQTDNAPIEVLCNAVAAELLVPQQEFSRQWQTAQAQGDTDYTAIDRLSQAFPASQVVIARRALDGRLIPQDVYNRVCAESAEQWEKNRKTSSNTSGGNYYSTKQSRLDHRFIEHLAASISEGQTSYTDAYRLTGTNRKTFPKLLETIGA</sequence>
<feature type="domain" description="HTH cro/C1-type" evidence="1">
    <location>
        <begin position="36"/>
        <end position="63"/>
    </location>
</feature>
<evidence type="ECO:0000313" key="3">
    <source>
        <dbReference type="Proteomes" id="UP000583419"/>
    </source>
</evidence>
<accession>A0A848D6E4</accession>